<dbReference type="InterPro" id="IPR004000">
    <property type="entry name" value="Actin"/>
</dbReference>
<feature type="region of interest" description="Disordered" evidence="2">
    <location>
        <begin position="1"/>
        <end position="55"/>
    </location>
</feature>
<proteinExistence type="inferred from homology"/>
<feature type="compositionally biased region" description="Pro residues" evidence="2">
    <location>
        <begin position="34"/>
        <end position="51"/>
    </location>
</feature>
<reference evidence="3" key="1">
    <citation type="submission" date="2023-02" db="EMBL/GenBank/DDBJ databases">
        <title>Identification and recombinant expression of a fungal hydrolase from Papiliotrema laurentii that hydrolyzes apple cutin and clears colloidal polyester polyurethane.</title>
        <authorList>
            <consortium name="DOE Joint Genome Institute"/>
            <person name="Roman V.A."/>
            <person name="Bojanowski C."/>
            <person name="Crable B.R."/>
            <person name="Wagner D.N."/>
            <person name="Hung C.S."/>
            <person name="Nadeau L.J."/>
            <person name="Schratz L."/>
            <person name="Haridas S."/>
            <person name="Pangilinan J."/>
            <person name="Lipzen A."/>
            <person name="Na H."/>
            <person name="Yan M."/>
            <person name="Ng V."/>
            <person name="Grigoriev I.V."/>
            <person name="Spatafora J.W."/>
            <person name="Barlow D."/>
            <person name="Biffinger J."/>
            <person name="Kelley-Loughnane N."/>
            <person name="Varaljay V.A."/>
            <person name="Crookes-Goodson W.J."/>
        </authorList>
    </citation>
    <scope>NUCLEOTIDE SEQUENCE</scope>
    <source>
        <strain evidence="3">5307AH</strain>
    </source>
</reference>
<gene>
    <name evidence="3" type="ORF">DB88DRAFT_504858</name>
</gene>
<dbReference type="SMART" id="SM00268">
    <property type="entry name" value="ACTIN"/>
    <property type="match status" value="1"/>
</dbReference>
<keyword evidence="4" id="KW-1185">Reference proteome</keyword>
<evidence type="ECO:0008006" key="5">
    <source>
        <dbReference type="Google" id="ProtNLM"/>
    </source>
</evidence>
<dbReference type="SUPFAM" id="SSF53067">
    <property type="entry name" value="Actin-like ATPase domain"/>
    <property type="match status" value="2"/>
</dbReference>
<feature type="compositionally biased region" description="Pro residues" evidence="2">
    <location>
        <begin position="8"/>
        <end position="24"/>
    </location>
</feature>
<comment type="caution">
    <text evidence="3">The sequence shown here is derived from an EMBL/GenBank/DDBJ whole genome shotgun (WGS) entry which is preliminary data.</text>
</comment>
<dbReference type="PANTHER" id="PTHR11937">
    <property type="entry name" value="ACTIN"/>
    <property type="match status" value="1"/>
</dbReference>
<name>A0AAD9FRF3_PAPLA</name>
<dbReference type="CDD" id="cd10206">
    <property type="entry name" value="ASKHA_NBD_Arp8-like"/>
    <property type="match status" value="1"/>
</dbReference>
<accession>A0AAD9FRF3</accession>
<dbReference type="Gene3D" id="3.30.420.40">
    <property type="match status" value="2"/>
</dbReference>
<evidence type="ECO:0000313" key="3">
    <source>
        <dbReference type="EMBL" id="KAK1924798.1"/>
    </source>
</evidence>
<evidence type="ECO:0000313" key="4">
    <source>
        <dbReference type="Proteomes" id="UP001182556"/>
    </source>
</evidence>
<evidence type="ECO:0000256" key="1">
    <source>
        <dbReference type="RuleBase" id="RU000487"/>
    </source>
</evidence>
<dbReference type="Proteomes" id="UP001182556">
    <property type="component" value="Unassembled WGS sequence"/>
</dbReference>
<comment type="similarity">
    <text evidence="1">Belongs to the actin family.</text>
</comment>
<organism evidence="3 4">
    <name type="scientific">Papiliotrema laurentii</name>
    <name type="common">Cryptococcus laurentii</name>
    <dbReference type="NCBI Taxonomy" id="5418"/>
    <lineage>
        <taxon>Eukaryota</taxon>
        <taxon>Fungi</taxon>
        <taxon>Dikarya</taxon>
        <taxon>Basidiomycota</taxon>
        <taxon>Agaricomycotina</taxon>
        <taxon>Tremellomycetes</taxon>
        <taxon>Tremellales</taxon>
        <taxon>Rhynchogastremaceae</taxon>
        <taxon>Papiliotrema</taxon>
    </lineage>
</organism>
<sequence length="658" mass="72741">MSQSPEKNPTPLPDPVLTPTPLPPAQRLDTPTSTPGPEPPVAGPSTTPVPQPARRVVRKPKVCPLTFNVKNPAGFFAAKEANVEVARQISQSRAKRQREDAEVEAAQEVNPLDRILIIHPGSRNLRFGRASDFYPREVPNCIARPSDAPHRGRDPPVPGHCTSDEVDTKIGYLRDYLKHRLIQNKLATDWRDASRVVAANAKVRPEGIPEHNDPYRIDWTETDNREWFVGTEALRLPPSSGFTTRWPILNRKLNTRDWQSPQALMDDIALILAESLRQELGIEMREYKNYSVVLLVPDHGDRAYVQEMTHLLLTTMGFNQIAVHQESYAAIFSAGMSSACVVDIGASTTSVTCIDEGIVASDTRMSLAYGGDDITTSLAAILSRSAFPYRELDLAKSQDWLMMDNLKIKICTLEEQLVANTPWDFYVLKTEGLTQKYIFRTFDENILAPLCFFDTRMIEFEEKKGEGSFNHRTASDAVDDLLTSAYGEPTGAMRACTTQVQPVAAVETVVDAPETDVKMDDSSRAPTPFATSAVDDNIAETSATFPLDAAIAASISVVGNENKAKTASSAILVIGGSSALKGLNAFLAERIPPLLRGRGVPIQDVHIVPPPRSVNPRFVSWKGASVMCNLESLSDMWIRRDEWESIGARALKERYLFF</sequence>
<protein>
    <recommendedName>
        <fullName evidence="5">Actin-related protein 8</fullName>
    </recommendedName>
</protein>
<evidence type="ECO:0000256" key="2">
    <source>
        <dbReference type="SAM" id="MobiDB-lite"/>
    </source>
</evidence>
<dbReference type="Pfam" id="PF00022">
    <property type="entry name" value="Actin"/>
    <property type="match status" value="2"/>
</dbReference>
<dbReference type="InterPro" id="IPR043129">
    <property type="entry name" value="ATPase_NBD"/>
</dbReference>
<dbReference type="EMBL" id="JAODAN010000004">
    <property type="protein sequence ID" value="KAK1924798.1"/>
    <property type="molecule type" value="Genomic_DNA"/>
</dbReference>
<dbReference type="AlphaFoldDB" id="A0AAD9FRF3"/>
<dbReference type="FunFam" id="3.30.420.40:FF:000286">
    <property type="entry name" value="Actin-related protein 8"/>
    <property type="match status" value="1"/>
</dbReference>
<dbReference type="Gene3D" id="3.90.640.10">
    <property type="entry name" value="Actin, Chain A, domain 4"/>
    <property type="match status" value="1"/>
</dbReference>